<protein>
    <submittedName>
        <fullName evidence="3">Uncharacterized protein</fullName>
    </submittedName>
</protein>
<feature type="transmembrane region" description="Helical" evidence="2">
    <location>
        <begin position="7"/>
        <end position="28"/>
    </location>
</feature>
<evidence type="ECO:0000313" key="3">
    <source>
        <dbReference type="EMBL" id="RCV06646.1"/>
    </source>
</evidence>
<sequence length="178" mass="18956">MYKDQLVLICGSSLLGLFSSTMLNHVWALRWDPLAHKAVLLSALGLLSPFSLSSRRRSSPPCAAARPSLLPTPAILRSAPNRPSTAQIESSPSHLDSPTREPPWSASMVAGEVASSIELGESAESSLRSWLAAHWRAATASSRTLSRTHLAARSPSRAAAAGLVLLRRCHAPTGDRCS</sequence>
<organism evidence="3">
    <name type="scientific">Setaria italica</name>
    <name type="common">Foxtail millet</name>
    <name type="synonym">Panicum italicum</name>
    <dbReference type="NCBI Taxonomy" id="4555"/>
    <lineage>
        <taxon>Eukaryota</taxon>
        <taxon>Viridiplantae</taxon>
        <taxon>Streptophyta</taxon>
        <taxon>Embryophyta</taxon>
        <taxon>Tracheophyta</taxon>
        <taxon>Spermatophyta</taxon>
        <taxon>Magnoliopsida</taxon>
        <taxon>Liliopsida</taxon>
        <taxon>Poales</taxon>
        <taxon>Poaceae</taxon>
        <taxon>PACMAD clade</taxon>
        <taxon>Panicoideae</taxon>
        <taxon>Panicodae</taxon>
        <taxon>Paniceae</taxon>
        <taxon>Cenchrinae</taxon>
        <taxon>Setaria</taxon>
    </lineage>
</organism>
<gene>
    <name evidence="3" type="ORF">SETIT_1G179700v2</name>
</gene>
<reference evidence="3" key="1">
    <citation type="journal article" date="2012" name="Nat. Biotechnol.">
        <title>Reference genome sequence of the model plant Setaria.</title>
        <authorList>
            <person name="Bennetzen J.L."/>
            <person name="Schmutz J."/>
            <person name="Wang H."/>
            <person name="Percifield R."/>
            <person name="Hawkins J."/>
            <person name="Pontaroli A.C."/>
            <person name="Estep M."/>
            <person name="Feng L."/>
            <person name="Vaughn J.N."/>
            <person name="Grimwood J."/>
            <person name="Jenkins J."/>
            <person name="Barry K."/>
            <person name="Lindquist E."/>
            <person name="Hellsten U."/>
            <person name="Deshpande S."/>
            <person name="Wang X."/>
            <person name="Wu X."/>
            <person name="Mitros T."/>
            <person name="Triplett J."/>
            <person name="Yang X."/>
            <person name="Ye C.Y."/>
            <person name="Mauro-Herrera M."/>
            <person name="Wang L."/>
            <person name="Li P."/>
            <person name="Sharma M."/>
            <person name="Sharma R."/>
            <person name="Ronald P.C."/>
            <person name="Panaud O."/>
            <person name="Kellogg E.A."/>
            <person name="Brutnell T.P."/>
            <person name="Doust A.N."/>
            <person name="Tuskan G.A."/>
            <person name="Rokhsar D."/>
            <person name="Devos K.M."/>
        </authorList>
    </citation>
    <scope>NUCLEOTIDE SEQUENCE [LARGE SCALE GENOMIC DNA]</scope>
    <source>
        <strain evidence="3">Yugu1</strain>
    </source>
</reference>
<keyword evidence="2" id="KW-1133">Transmembrane helix</keyword>
<evidence type="ECO:0000256" key="2">
    <source>
        <dbReference type="SAM" id="Phobius"/>
    </source>
</evidence>
<name>A0A368PLJ0_SETIT</name>
<keyword evidence="2" id="KW-0472">Membrane</keyword>
<dbReference type="AlphaFoldDB" id="A0A368PLJ0"/>
<evidence type="ECO:0000256" key="1">
    <source>
        <dbReference type="SAM" id="MobiDB-lite"/>
    </source>
</evidence>
<reference evidence="3" key="2">
    <citation type="submission" date="2015-07" db="EMBL/GenBank/DDBJ databases">
        <authorList>
            <person name="Noorani M."/>
        </authorList>
    </citation>
    <scope>NUCLEOTIDE SEQUENCE</scope>
    <source>
        <strain evidence="3">Yugu1</strain>
    </source>
</reference>
<dbReference type="EMBL" id="CM003528">
    <property type="protein sequence ID" value="RCV06646.1"/>
    <property type="molecule type" value="Genomic_DNA"/>
</dbReference>
<feature type="region of interest" description="Disordered" evidence="1">
    <location>
        <begin position="74"/>
        <end position="105"/>
    </location>
</feature>
<keyword evidence="2" id="KW-0812">Transmembrane</keyword>
<proteinExistence type="predicted"/>
<feature type="compositionally biased region" description="Polar residues" evidence="1">
    <location>
        <begin position="81"/>
        <end position="96"/>
    </location>
</feature>
<accession>A0A368PLJ0</accession>